<dbReference type="AlphaFoldDB" id="S9TQG0"/>
<comment type="caution">
    <text evidence="2">The sequence shown here is derived from an EMBL/GenBank/DDBJ whole genome shotgun (WGS) entry which is preliminary data.</text>
</comment>
<feature type="region of interest" description="Disordered" evidence="1">
    <location>
        <begin position="868"/>
        <end position="892"/>
    </location>
</feature>
<proteinExistence type="predicted"/>
<dbReference type="SUPFAM" id="SSF49899">
    <property type="entry name" value="Concanavalin A-like lectins/glucanases"/>
    <property type="match status" value="1"/>
</dbReference>
<evidence type="ECO:0000256" key="1">
    <source>
        <dbReference type="SAM" id="MobiDB-lite"/>
    </source>
</evidence>
<dbReference type="Proteomes" id="UP000015354">
    <property type="component" value="Unassembled WGS sequence"/>
</dbReference>
<reference evidence="2 3" key="1">
    <citation type="journal article" date="2013" name="PLoS ONE">
        <title>Predicting the Proteins of Angomonas deanei, Strigomonas culicis and Their Respective Endosymbionts Reveals New Aspects of the Trypanosomatidae Family.</title>
        <authorList>
            <person name="Motta M.C."/>
            <person name="Martins A.C."/>
            <person name="de Souza S.S."/>
            <person name="Catta-Preta C.M."/>
            <person name="Silva R."/>
            <person name="Klein C.C."/>
            <person name="de Almeida L.G."/>
            <person name="de Lima Cunha O."/>
            <person name="Ciapina L.P."/>
            <person name="Brocchi M."/>
            <person name="Colabardini A.C."/>
            <person name="de Araujo Lima B."/>
            <person name="Machado C.R."/>
            <person name="de Almeida Soares C.M."/>
            <person name="Probst C.M."/>
            <person name="de Menezes C.B."/>
            <person name="Thompson C.E."/>
            <person name="Bartholomeu D.C."/>
            <person name="Gradia D.F."/>
            <person name="Pavoni D.P."/>
            <person name="Grisard E.C."/>
            <person name="Fantinatti-Garboggini F."/>
            <person name="Marchini F.K."/>
            <person name="Rodrigues-Luiz G.F."/>
            <person name="Wagner G."/>
            <person name="Goldman G.H."/>
            <person name="Fietto J.L."/>
            <person name="Elias M.C."/>
            <person name="Goldman M.H."/>
            <person name="Sagot M.F."/>
            <person name="Pereira M."/>
            <person name="Stoco P.H."/>
            <person name="de Mendonca-Neto R.P."/>
            <person name="Teixeira S.M."/>
            <person name="Maciel T.E."/>
            <person name="de Oliveira Mendes T.A."/>
            <person name="Urmenyi T.P."/>
            <person name="de Souza W."/>
            <person name="Schenkman S."/>
            <person name="de Vasconcelos A.T."/>
        </authorList>
    </citation>
    <scope>NUCLEOTIDE SEQUENCE [LARGE SCALE GENOMIC DNA]</scope>
</reference>
<evidence type="ECO:0000313" key="3">
    <source>
        <dbReference type="Proteomes" id="UP000015354"/>
    </source>
</evidence>
<gene>
    <name evidence="2" type="ORF">STCU_09724</name>
</gene>
<evidence type="ECO:0000313" key="2">
    <source>
        <dbReference type="EMBL" id="EPY18884.1"/>
    </source>
</evidence>
<dbReference type="OrthoDB" id="243088at2759"/>
<dbReference type="EMBL" id="ATMH01009724">
    <property type="protein sequence ID" value="EPY18884.1"/>
    <property type="molecule type" value="Genomic_DNA"/>
</dbReference>
<sequence length="1064" mass="121744">MSLPGIPRFEDLVKSFGMDFWIRTDCKPADDRKIIVNILEGQREDLGQLFHVGLNWYNEMEEAFHIFCRDSTNRVLEAMVPVPSSTFFTEKDFHHVMIRIYSMDEGQIECLIDGKSVTVQLVQNEHPIAFNPWPHRLFIGSHLDDNNIPVKVFRGTIMQLRFWTLGEPLKPVIMWPLLVEDGKLSELTKNIPEDHHETLQNLQRIEEPAPSCAPFFDGNLVTNIGALSTWGELMQNWRVELRFRTDVTSRMMSLFGVTDQKYKMQEVGIVLNAEPVFSKERVHYHELNTTFYLVDAFGACCSALLRGTDRQNLMDGAWHTIVWRCIDSESNKFSVKIDGVFQDLLYVSRDGPRRFDAFENWMCVAGHNVRNWKVIQPFTGQMSRFYVSMRGYRYVTLHMNEGPGSYVMQDRSGHRNHGLLINPTTNVVRKMDTIWMPAQEEMEVEGDDGPKLDVVDFTNNNVTIACVVFTCGSDEKSVTREIIYDVYHQGNYELQVVDHHISDSRKEWKTWRCIPDACYKPLETVTQLEEAINYVIAAKVPRGHLMVVLRVGDCHVTFLHVQEPEFPEGATYNCNMLKWHYPYMVEGIHGKRELMLNRMIEGMEGVLMSDSLTPFTTARLGPLNATGQSIVSEDIIRSLQNSGRPWFLPAVLHHNLLNSACGSSLHIIHRIYTSMSYNEAAAVALFNKRLHDSAKEKAAIVIQRNWRSKLAKADAFQRQTERQIRDRKIEEIRTFRMNPVIQAKQRLYALLVTLHQPKTDQVPPIASNTQDMEDALVKQGYDVERLSDPSLQTLMKAVSQIDSDKSSFIFISGYGGVMNLQQPPLLPLQSLHVSLTEGNDRAGIILEEGRMFRAMVANFYASLQSMAPKKKKKKSAAPPRRKPEEIEAENKERETQLINAVRAIEQEQAFKYDTMTREWETDVQLISKTIRQTVMTTREYEAKYKTAKGQDSRYYVYPLECKRIDPYANQVVDVEDIIQTALHRQAPPIGLQSIVAIDLQPITPYSRGVACLASSTGNTLVVPYTPGQRCIAYSGLDQSAQWTPRASACNIQVRCSVGWYRDAA</sequence>
<protein>
    <submittedName>
        <fullName evidence="2">Uncharacterized protein</fullName>
    </submittedName>
</protein>
<name>S9TQG0_9TRYP</name>
<organism evidence="2 3">
    <name type="scientific">Strigomonas culicis</name>
    <dbReference type="NCBI Taxonomy" id="28005"/>
    <lineage>
        <taxon>Eukaryota</taxon>
        <taxon>Discoba</taxon>
        <taxon>Euglenozoa</taxon>
        <taxon>Kinetoplastea</taxon>
        <taxon>Metakinetoplastina</taxon>
        <taxon>Trypanosomatida</taxon>
        <taxon>Trypanosomatidae</taxon>
        <taxon>Strigomonadinae</taxon>
        <taxon>Strigomonas</taxon>
    </lineage>
</organism>
<accession>S9TQG0</accession>
<feature type="compositionally biased region" description="Basic and acidic residues" evidence="1">
    <location>
        <begin position="881"/>
        <end position="892"/>
    </location>
</feature>
<dbReference type="InterPro" id="IPR013320">
    <property type="entry name" value="ConA-like_dom_sf"/>
</dbReference>
<keyword evidence="3" id="KW-1185">Reference proteome</keyword>